<feature type="region of interest" description="Disordered" evidence="1">
    <location>
        <begin position="242"/>
        <end position="271"/>
    </location>
</feature>
<dbReference type="SUPFAM" id="SSF50129">
    <property type="entry name" value="GroES-like"/>
    <property type="match status" value="1"/>
</dbReference>
<evidence type="ECO:0000313" key="3">
    <source>
        <dbReference type="EMBL" id="SGZ46666.1"/>
    </source>
</evidence>
<dbReference type="InterPro" id="IPR011032">
    <property type="entry name" value="GroES-like_sf"/>
</dbReference>
<dbReference type="InterPro" id="IPR013154">
    <property type="entry name" value="ADH-like_N"/>
</dbReference>
<dbReference type="AlphaFoldDB" id="A0A1L0B8X5"/>
<evidence type="ECO:0000259" key="2">
    <source>
        <dbReference type="Pfam" id="PF08240"/>
    </source>
</evidence>
<name>A0A1L0B8X5_9ASCO</name>
<feature type="domain" description="Alcohol dehydrogenase-like N-terminal" evidence="2">
    <location>
        <begin position="128"/>
        <end position="190"/>
    </location>
</feature>
<dbReference type="EMBL" id="LT635756">
    <property type="protein sequence ID" value="SGZ46666.1"/>
    <property type="molecule type" value="Genomic_DNA"/>
</dbReference>
<protein>
    <submittedName>
        <fullName evidence="3">CIC11C00000002881</fullName>
    </submittedName>
</protein>
<dbReference type="STRING" id="45354.A0A1L0B8X5"/>
<dbReference type="Gene3D" id="3.90.180.10">
    <property type="entry name" value="Medium-chain alcohol dehydrogenases, catalytic domain"/>
    <property type="match status" value="1"/>
</dbReference>
<evidence type="ECO:0000313" key="4">
    <source>
        <dbReference type="Proteomes" id="UP000182334"/>
    </source>
</evidence>
<sequence length="608" mass="68559">MSEPINETAVTDLANLSLDPPKKRKSVGFAPEPEEDLKEHHKYLEERKKEKLKSNPFWKIPAELSYLEPRQEGPKPLPALPQVTKPKKTKKFEDLKDLPTRAVKEISVVNKNTPLNFYYHEIGIPVGNDRILVDVKYAALSSFDISKLSKYLINLTNTRVGLGFDFVGEIVATGSNFDGHPDFKIGTTVFGVTNPYERKGALQTLVIINPNDIIVPISSEMLQKMESIDVNLVFSTSSPFSIDEDNTQSTSSSDLFLSDGEDEGPKPVSTTALKPIKQDPFKIDGELPALAKFGVFAAQFCRAKQALDLMDSVFQRQGKANILINGADTCLGYTLIQILNSSLYRDTLQAFNIILVVSECEVAKTEALVTRLGSGGMRKFHVISYDVENTDLRLKGEKLPVCYKKPQFFASEVLNCLFEPFTDFNAINKSNIKEAKLDLFVDIIGSKKMFQKAFDLKDLDDGNFPFKAHIASGLKASSLLGVGKEPLFTRILKPKNLGSAYVSYCKFTLAEPSYLIDKLVDYSLKSVFDPWSMKWSSDLANQLTKYNYYEKFDLEIRNTWVHEGLQLVLNGELKMHIEDFVDWRTNFRNFVDKIKKHDGQVVFKVEPF</sequence>
<dbReference type="PANTHER" id="PTHR43482">
    <property type="entry name" value="PROTEIN AST1-RELATED"/>
    <property type="match status" value="1"/>
</dbReference>
<dbReference type="OrthoDB" id="201656at2759"/>
<organism evidence="3 4">
    <name type="scientific">Sungouiella intermedia</name>
    <dbReference type="NCBI Taxonomy" id="45354"/>
    <lineage>
        <taxon>Eukaryota</taxon>
        <taxon>Fungi</taxon>
        <taxon>Dikarya</taxon>
        <taxon>Ascomycota</taxon>
        <taxon>Saccharomycotina</taxon>
        <taxon>Pichiomycetes</taxon>
        <taxon>Metschnikowiaceae</taxon>
        <taxon>Sungouiella</taxon>
    </lineage>
</organism>
<dbReference type="Proteomes" id="UP000182334">
    <property type="component" value="Chromosome I"/>
</dbReference>
<gene>
    <name evidence="3" type="ORF">SAMEA4029010_CIC11G00000002881</name>
</gene>
<dbReference type="PANTHER" id="PTHR43482:SF1">
    <property type="entry name" value="PROTEIN AST1-RELATED"/>
    <property type="match status" value="1"/>
</dbReference>
<evidence type="ECO:0000256" key="1">
    <source>
        <dbReference type="SAM" id="MobiDB-lite"/>
    </source>
</evidence>
<accession>A0A1L0B8X5</accession>
<dbReference type="Pfam" id="PF08240">
    <property type="entry name" value="ADH_N"/>
    <property type="match status" value="1"/>
</dbReference>
<feature type="region of interest" description="Disordered" evidence="1">
    <location>
        <begin position="1"/>
        <end position="38"/>
    </location>
</feature>
<proteinExistence type="predicted"/>
<keyword evidence="4" id="KW-1185">Reference proteome</keyword>
<reference evidence="3 4" key="1">
    <citation type="submission" date="2016-10" db="EMBL/GenBank/DDBJ databases">
        <authorList>
            <person name="de Groot N.N."/>
        </authorList>
    </citation>
    <scope>NUCLEOTIDE SEQUENCE [LARGE SCALE GENOMIC DNA]</scope>
    <source>
        <strain evidence="3 4">CBS 141442</strain>
    </source>
</reference>
<dbReference type="InterPro" id="IPR052585">
    <property type="entry name" value="Lipid_raft_assoc_Zn_ADH"/>
</dbReference>